<dbReference type="RefSeq" id="WP_307063811.1">
    <property type="nucleotide sequence ID" value="NZ_JAUSUH010000012.1"/>
</dbReference>
<dbReference type="PROSITE" id="PS51257">
    <property type="entry name" value="PROKAR_LIPOPROTEIN"/>
    <property type="match status" value="1"/>
</dbReference>
<comment type="caution">
    <text evidence="7">The sequence shown here is derived from an EMBL/GenBank/DDBJ whole genome shotgun (WGS) entry which is preliminary data.</text>
</comment>
<sequence length="537" mass="57390">MKTTYDYIILGGGTAGCVLANRLSENGRHSVLLLEAGGEPTSPWIPIPAGFSKLLTNTKFNWKFVSEPEPGTAGRSIAIPRGKGLGGSSLINGMIYVRGQPGDFDKWAQGGASGWSFADLVPYFRKVEAFDGAEGETRGRDGRLAITEVALRPPLADAFIAAARQAGHGLNSDYNDGHQEGFGYYQATQRRGRRVSAKTAYLDPARGRRNLDIVTGAHILKIDVEGRRAVGATFRRPGQTLSVRAGREVILCAGGVQTPHLLELSGIGNPGLLKPLGIEVVQALAGVGENYQDHFCTRMNWRVSQPITLNEQSRGVPLARSVLQYFASGRGILSLGTGLAFGFIKTRPGLEDADVQLYFMHASYADASKRILDHQPGMTIGVSQLRPESAGSIHSRSADPLEPPAIRPNFLSSQVDLDTMRRGMQMARDIVDQPALRPFVAHEMSPGAACRSDADWDTFTRSNGQTIYHVCGTAKMGTDPSAVVDPALRVIGLAGLRVADASIMPAIVSGNTQAAVYVIAEKAADLVLRDAQGTGGS</sequence>
<dbReference type="EMBL" id="JAUSUH010000012">
    <property type="protein sequence ID" value="MDQ0349807.1"/>
    <property type="molecule type" value="Genomic_DNA"/>
</dbReference>
<dbReference type="InterPro" id="IPR036188">
    <property type="entry name" value="FAD/NAD-bd_sf"/>
</dbReference>
<reference evidence="7 8" key="1">
    <citation type="submission" date="2023-07" db="EMBL/GenBank/DDBJ databases">
        <title>Genomic Encyclopedia of Type Strains, Phase IV (KMG-IV): sequencing the most valuable type-strain genomes for metagenomic binning, comparative biology and taxonomic classification.</title>
        <authorList>
            <person name="Goeker M."/>
        </authorList>
    </citation>
    <scope>NUCLEOTIDE SEQUENCE [LARGE SCALE GENOMIC DNA]</scope>
    <source>
        <strain evidence="7 8">DSM 1277</strain>
    </source>
</reference>
<dbReference type="PANTHER" id="PTHR11552:SF147">
    <property type="entry name" value="CHOLINE DEHYDROGENASE, MITOCHONDRIAL"/>
    <property type="match status" value="1"/>
</dbReference>
<dbReference type="Proteomes" id="UP001238467">
    <property type="component" value="Unassembled WGS sequence"/>
</dbReference>
<feature type="domain" description="Glucose-methanol-choline oxidoreductase N-terminal" evidence="6">
    <location>
        <begin position="82"/>
        <end position="105"/>
    </location>
</feature>
<dbReference type="InterPro" id="IPR012132">
    <property type="entry name" value="GMC_OxRdtase"/>
</dbReference>
<evidence type="ECO:0000256" key="5">
    <source>
        <dbReference type="RuleBase" id="RU003968"/>
    </source>
</evidence>
<dbReference type="SUPFAM" id="SSF54373">
    <property type="entry name" value="FAD-linked reductases, C-terminal domain"/>
    <property type="match status" value="1"/>
</dbReference>
<organism evidence="7 8">
    <name type="scientific">Ancylobacter vacuolatus</name>
    <dbReference type="NCBI Taxonomy" id="223389"/>
    <lineage>
        <taxon>Bacteria</taxon>
        <taxon>Pseudomonadati</taxon>
        <taxon>Pseudomonadota</taxon>
        <taxon>Alphaproteobacteria</taxon>
        <taxon>Hyphomicrobiales</taxon>
        <taxon>Xanthobacteraceae</taxon>
        <taxon>Ancylobacter</taxon>
    </lineage>
</organism>
<keyword evidence="4 5" id="KW-0274">FAD</keyword>
<dbReference type="InterPro" id="IPR000172">
    <property type="entry name" value="GMC_OxRdtase_N"/>
</dbReference>
<evidence type="ECO:0000313" key="8">
    <source>
        <dbReference type="Proteomes" id="UP001238467"/>
    </source>
</evidence>
<dbReference type="Gene3D" id="3.50.50.60">
    <property type="entry name" value="FAD/NAD(P)-binding domain"/>
    <property type="match status" value="1"/>
</dbReference>
<keyword evidence="8" id="KW-1185">Reference proteome</keyword>
<dbReference type="Gene3D" id="3.30.560.10">
    <property type="entry name" value="Glucose Oxidase, domain 3"/>
    <property type="match status" value="1"/>
</dbReference>
<evidence type="ECO:0000259" key="6">
    <source>
        <dbReference type="PROSITE" id="PS00623"/>
    </source>
</evidence>
<dbReference type="SUPFAM" id="SSF51905">
    <property type="entry name" value="FAD/NAD(P)-binding domain"/>
    <property type="match status" value="1"/>
</dbReference>
<dbReference type="PIRSF" id="PIRSF000137">
    <property type="entry name" value="Alcohol_oxidase"/>
    <property type="match status" value="1"/>
</dbReference>
<accession>A0ABU0DMX8</accession>
<dbReference type="Pfam" id="PF05199">
    <property type="entry name" value="GMC_oxred_C"/>
    <property type="match status" value="1"/>
</dbReference>
<evidence type="ECO:0000313" key="7">
    <source>
        <dbReference type="EMBL" id="MDQ0349807.1"/>
    </source>
</evidence>
<gene>
    <name evidence="7" type="ORF">J2S76_004258</name>
</gene>
<evidence type="ECO:0000256" key="4">
    <source>
        <dbReference type="ARBA" id="ARBA00022827"/>
    </source>
</evidence>
<evidence type="ECO:0000256" key="2">
    <source>
        <dbReference type="ARBA" id="ARBA00010790"/>
    </source>
</evidence>
<comment type="cofactor">
    <cofactor evidence="1">
        <name>FAD</name>
        <dbReference type="ChEBI" id="CHEBI:57692"/>
    </cofactor>
</comment>
<evidence type="ECO:0000256" key="1">
    <source>
        <dbReference type="ARBA" id="ARBA00001974"/>
    </source>
</evidence>
<proteinExistence type="inferred from homology"/>
<evidence type="ECO:0000256" key="3">
    <source>
        <dbReference type="ARBA" id="ARBA00022630"/>
    </source>
</evidence>
<comment type="similarity">
    <text evidence="2 5">Belongs to the GMC oxidoreductase family.</text>
</comment>
<dbReference type="PANTHER" id="PTHR11552">
    <property type="entry name" value="GLUCOSE-METHANOL-CHOLINE GMC OXIDOREDUCTASE"/>
    <property type="match status" value="1"/>
</dbReference>
<protein>
    <submittedName>
        <fullName evidence="7">Choline dehydrogenase-like flavoprotein</fullName>
    </submittedName>
</protein>
<dbReference type="PROSITE" id="PS00623">
    <property type="entry name" value="GMC_OXRED_1"/>
    <property type="match status" value="1"/>
</dbReference>
<dbReference type="InterPro" id="IPR007867">
    <property type="entry name" value="GMC_OxRtase_C"/>
</dbReference>
<keyword evidence="3 5" id="KW-0285">Flavoprotein</keyword>
<name>A0ABU0DMX8_9HYPH</name>
<dbReference type="Pfam" id="PF00732">
    <property type="entry name" value="GMC_oxred_N"/>
    <property type="match status" value="1"/>
</dbReference>